<dbReference type="OrthoDB" id="338850at2759"/>
<protein>
    <submittedName>
        <fullName evidence="6">60S ribosomal protein-like protein L28</fullName>
    </submittedName>
</protein>
<dbReference type="PANTHER" id="PTHR10544">
    <property type="entry name" value="60S RIBOSOMAL PROTEIN L28"/>
    <property type="match status" value="1"/>
</dbReference>
<dbReference type="GO" id="GO:0006412">
    <property type="term" value="P:translation"/>
    <property type="evidence" value="ECO:0007669"/>
    <property type="project" value="InterPro"/>
</dbReference>
<accession>A0A6G1IR05</accession>
<dbReference type="Gene3D" id="3.30.390.110">
    <property type="match status" value="1"/>
</dbReference>
<dbReference type="GO" id="GO:0005840">
    <property type="term" value="C:ribosome"/>
    <property type="evidence" value="ECO:0007669"/>
    <property type="project" value="UniProtKB-KW"/>
</dbReference>
<keyword evidence="2 6" id="KW-0689">Ribosomal protein</keyword>
<evidence type="ECO:0000256" key="4">
    <source>
        <dbReference type="SAM" id="MobiDB-lite"/>
    </source>
</evidence>
<evidence type="ECO:0000256" key="2">
    <source>
        <dbReference type="ARBA" id="ARBA00022980"/>
    </source>
</evidence>
<dbReference type="Pfam" id="PF01778">
    <property type="entry name" value="Ribosomal_L28e"/>
    <property type="match status" value="1"/>
</dbReference>
<sequence>MATLSSDLIWEITRGNSSTLVKRKQAGGVSFSRDPLNLKNQYNRKYEGLVADKAIGVQPGEEGSVILLTKKAGKAHQPATHISRSEIPAKRSTRKTYSAIINSTAQRDYRTDLRKEAVARASAIRKSQKPVKASKPAKARGAKAREEAEA</sequence>
<feature type="domain" description="Ribosomal eL28/Mak16" evidence="5">
    <location>
        <begin position="8"/>
        <end position="127"/>
    </location>
</feature>
<evidence type="ECO:0000256" key="3">
    <source>
        <dbReference type="ARBA" id="ARBA00023274"/>
    </source>
</evidence>
<feature type="region of interest" description="Disordered" evidence="4">
    <location>
        <begin position="119"/>
        <end position="150"/>
    </location>
</feature>
<organism evidence="6 7">
    <name type="scientific">Lentithecium fluviatile CBS 122367</name>
    <dbReference type="NCBI Taxonomy" id="1168545"/>
    <lineage>
        <taxon>Eukaryota</taxon>
        <taxon>Fungi</taxon>
        <taxon>Dikarya</taxon>
        <taxon>Ascomycota</taxon>
        <taxon>Pezizomycotina</taxon>
        <taxon>Dothideomycetes</taxon>
        <taxon>Pleosporomycetidae</taxon>
        <taxon>Pleosporales</taxon>
        <taxon>Massarineae</taxon>
        <taxon>Lentitheciaceae</taxon>
        <taxon>Lentithecium</taxon>
    </lineage>
</organism>
<dbReference type="GO" id="GO:0003735">
    <property type="term" value="F:structural constituent of ribosome"/>
    <property type="evidence" value="ECO:0007669"/>
    <property type="project" value="InterPro"/>
</dbReference>
<evidence type="ECO:0000259" key="5">
    <source>
        <dbReference type="Pfam" id="PF01778"/>
    </source>
</evidence>
<keyword evidence="7" id="KW-1185">Reference proteome</keyword>
<evidence type="ECO:0000313" key="6">
    <source>
        <dbReference type="EMBL" id="KAF2680585.1"/>
    </source>
</evidence>
<evidence type="ECO:0000256" key="1">
    <source>
        <dbReference type="ARBA" id="ARBA00007926"/>
    </source>
</evidence>
<dbReference type="FunFam" id="3.30.390.110:FF:000002">
    <property type="entry name" value="60S ribosomal protein L28"/>
    <property type="match status" value="1"/>
</dbReference>
<feature type="region of interest" description="Disordered" evidence="4">
    <location>
        <begin position="72"/>
        <end position="94"/>
    </location>
</feature>
<proteinExistence type="inferred from homology"/>
<dbReference type="InterPro" id="IPR029004">
    <property type="entry name" value="Ribosomal_eL28/Mak16"/>
</dbReference>
<dbReference type="AlphaFoldDB" id="A0A6G1IR05"/>
<gene>
    <name evidence="6" type="ORF">K458DRAFT_445118</name>
</gene>
<keyword evidence="3" id="KW-0687">Ribonucleoprotein</keyword>
<dbReference type="InterPro" id="IPR002672">
    <property type="entry name" value="Ribosomal_eL28"/>
</dbReference>
<name>A0A6G1IR05_9PLEO</name>
<dbReference type="GO" id="GO:1990904">
    <property type="term" value="C:ribonucleoprotein complex"/>
    <property type="evidence" value="ECO:0007669"/>
    <property type="project" value="UniProtKB-KW"/>
</dbReference>
<comment type="similarity">
    <text evidence="1">Belongs to the eukaryotic ribosomal protein eL28 family.</text>
</comment>
<dbReference type="Proteomes" id="UP000799291">
    <property type="component" value="Unassembled WGS sequence"/>
</dbReference>
<dbReference type="EMBL" id="MU005595">
    <property type="protein sequence ID" value="KAF2680585.1"/>
    <property type="molecule type" value="Genomic_DNA"/>
</dbReference>
<reference evidence="6" key="1">
    <citation type="journal article" date="2020" name="Stud. Mycol.">
        <title>101 Dothideomycetes genomes: a test case for predicting lifestyles and emergence of pathogens.</title>
        <authorList>
            <person name="Haridas S."/>
            <person name="Albert R."/>
            <person name="Binder M."/>
            <person name="Bloem J."/>
            <person name="Labutti K."/>
            <person name="Salamov A."/>
            <person name="Andreopoulos B."/>
            <person name="Baker S."/>
            <person name="Barry K."/>
            <person name="Bills G."/>
            <person name="Bluhm B."/>
            <person name="Cannon C."/>
            <person name="Castanera R."/>
            <person name="Culley D."/>
            <person name="Daum C."/>
            <person name="Ezra D."/>
            <person name="Gonzalez J."/>
            <person name="Henrissat B."/>
            <person name="Kuo A."/>
            <person name="Liang C."/>
            <person name="Lipzen A."/>
            <person name="Lutzoni F."/>
            <person name="Magnuson J."/>
            <person name="Mondo S."/>
            <person name="Nolan M."/>
            <person name="Ohm R."/>
            <person name="Pangilinan J."/>
            <person name="Park H.-J."/>
            <person name="Ramirez L."/>
            <person name="Alfaro M."/>
            <person name="Sun H."/>
            <person name="Tritt A."/>
            <person name="Yoshinaga Y."/>
            <person name="Zwiers L.-H."/>
            <person name="Turgeon B."/>
            <person name="Goodwin S."/>
            <person name="Spatafora J."/>
            <person name="Crous P."/>
            <person name="Grigoriev I."/>
        </authorList>
    </citation>
    <scope>NUCLEOTIDE SEQUENCE</scope>
    <source>
        <strain evidence="6">CBS 122367</strain>
    </source>
</reference>
<evidence type="ECO:0000313" key="7">
    <source>
        <dbReference type="Proteomes" id="UP000799291"/>
    </source>
</evidence>